<dbReference type="AlphaFoldDB" id="A0A0E9U5V7"/>
<dbReference type="EMBL" id="GBXM01047308">
    <property type="protein sequence ID" value="JAH61269.1"/>
    <property type="molecule type" value="Transcribed_RNA"/>
</dbReference>
<accession>A0A0E9U5V7</accession>
<name>A0A0E9U5V7_ANGAN</name>
<evidence type="ECO:0000313" key="1">
    <source>
        <dbReference type="EMBL" id="JAH61269.1"/>
    </source>
</evidence>
<reference evidence="1" key="1">
    <citation type="submission" date="2014-11" db="EMBL/GenBank/DDBJ databases">
        <authorList>
            <person name="Amaro Gonzalez C."/>
        </authorList>
    </citation>
    <scope>NUCLEOTIDE SEQUENCE</scope>
</reference>
<proteinExistence type="predicted"/>
<protein>
    <submittedName>
        <fullName evidence="1">Uncharacterized protein</fullName>
    </submittedName>
</protein>
<organism evidence="1">
    <name type="scientific">Anguilla anguilla</name>
    <name type="common">European freshwater eel</name>
    <name type="synonym">Muraena anguilla</name>
    <dbReference type="NCBI Taxonomy" id="7936"/>
    <lineage>
        <taxon>Eukaryota</taxon>
        <taxon>Metazoa</taxon>
        <taxon>Chordata</taxon>
        <taxon>Craniata</taxon>
        <taxon>Vertebrata</taxon>
        <taxon>Euteleostomi</taxon>
        <taxon>Actinopterygii</taxon>
        <taxon>Neopterygii</taxon>
        <taxon>Teleostei</taxon>
        <taxon>Anguilliformes</taxon>
        <taxon>Anguillidae</taxon>
        <taxon>Anguilla</taxon>
    </lineage>
</organism>
<reference evidence="1" key="2">
    <citation type="journal article" date="2015" name="Fish Shellfish Immunol.">
        <title>Early steps in the European eel (Anguilla anguilla)-Vibrio vulnificus interaction in the gills: Role of the RtxA13 toxin.</title>
        <authorList>
            <person name="Callol A."/>
            <person name="Pajuelo D."/>
            <person name="Ebbesson L."/>
            <person name="Teles M."/>
            <person name="MacKenzie S."/>
            <person name="Amaro C."/>
        </authorList>
    </citation>
    <scope>NUCLEOTIDE SEQUENCE</scope>
</reference>
<sequence>MALEVQELLVFNLPYLGVRSVTMTNQ</sequence>